<dbReference type="Proteomes" id="UP000887159">
    <property type="component" value="Unassembled WGS sequence"/>
</dbReference>
<name>A0A8X6SYL4_TRICX</name>
<evidence type="ECO:0000313" key="2">
    <source>
        <dbReference type="EMBL" id="GFY20551.1"/>
    </source>
</evidence>
<evidence type="ECO:0000313" key="3">
    <source>
        <dbReference type="Proteomes" id="UP000887159"/>
    </source>
</evidence>
<feature type="compositionally biased region" description="Basic and acidic residues" evidence="1">
    <location>
        <begin position="145"/>
        <end position="155"/>
    </location>
</feature>
<reference evidence="2" key="1">
    <citation type="submission" date="2020-08" db="EMBL/GenBank/DDBJ databases">
        <title>Multicomponent nature underlies the extraordinary mechanical properties of spider dragline silk.</title>
        <authorList>
            <person name="Kono N."/>
            <person name="Nakamura H."/>
            <person name="Mori M."/>
            <person name="Yoshida Y."/>
            <person name="Ohtoshi R."/>
            <person name="Malay A.D."/>
            <person name="Moran D.A.P."/>
            <person name="Tomita M."/>
            <person name="Numata K."/>
            <person name="Arakawa K."/>
        </authorList>
    </citation>
    <scope>NUCLEOTIDE SEQUENCE</scope>
</reference>
<organism evidence="2 3">
    <name type="scientific">Trichonephila clavipes</name>
    <name type="common">Golden silk orbweaver</name>
    <name type="synonym">Nephila clavipes</name>
    <dbReference type="NCBI Taxonomy" id="2585209"/>
    <lineage>
        <taxon>Eukaryota</taxon>
        <taxon>Metazoa</taxon>
        <taxon>Ecdysozoa</taxon>
        <taxon>Arthropoda</taxon>
        <taxon>Chelicerata</taxon>
        <taxon>Arachnida</taxon>
        <taxon>Araneae</taxon>
        <taxon>Araneomorphae</taxon>
        <taxon>Entelegynae</taxon>
        <taxon>Araneoidea</taxon>
        <taxon>Nephilidae</taxon>
        <taxon>Trichonephila</taxon>
    </lineage>
</organism>
<comment type="caution">
    <text evidence="2">The sequence shown here is derived from an EMBL/GenBank/DDBJ whole genome shotgun (WGS) entry which is preliminary data.</text>
</comment>
<protein>
    <submittedName>
        <fullName evidence="2">Uncharacterized protein</fullName>
    </submittedName>
</protein>
<gene>
    <name evidence="2" type="primary">NCL1_32838</name>
    <name evidence="2" type="ORF">TNCV_211831</name>
</gene>
<feature type="region of interest" description="Disordered" evidence="1">
    <location>
        <begin position="64"/>
        <end position="223"/>
    </location>
</feature>
<feature type="compositionally biased region" description="Basic and acidic residues" evidence="1">
    <location>
        <begin position="180"/>
        <end position="206"/>
    </location>
</feature>
<evidence type="ECO:0000256" key="1">
    <source>
        <dbReference type="SAM" id="MobiDB-lite"/>
    </source>
</evidence>
<keyword evidence="3" id="KW-1185">Reference proteome</keyword>
<proteinExistence type="predicted"/>
<dbReference type="EMBL" id="BMAU01021355">
    <property type="protein sequence ID" value="GFY20551.1"/>
    <property type="molecule type" value="Genomic_DNA"/>
</dbReference>
<accession>A0A8X6SYL4</accession>
<feature type="compositionally biased region" description="Basic and acidic residues" evidence="1">
    <location>
        <begin position="78"/>
        <end position="90"/>
    </location>
</feature>
<dbReference type="AlphaFoldDB" id="A0A8X6SYL4"/>
<sequence length="288" mass="33235">MNASLKKWAHKPSYLLAYNARFKPKFEGSYRVSDVKNSNVVIWNAGKSLTINVDQVRIYRHRKCDETETKSGSSDSSSLRDESRGFDRVQRISNESQDGKKKGSEVKRELEEKGLNFKNDQGDKHTNKNNNRGPLIRSIPSSWSEKSRMIESSKIERKKSRRAETVAPTASGYNLRPRIGKREESRRTIERKTQQGDQFDPEKAEEGTIAPTSKSEQDQATRMPDEEVINNVKTRKGERSVYEKVFIPGGLGRKRQIQVIRTRLYRFFLYSFEQVVGRVIAMKQVTVR</sequence>
<feature type="compositionally biased region" description="Basic and acidic residues" evidence="1">
    <location>
        <begin position="97"/>
        <end position="126"/>
    </location>
</feature>